<protein>
    <recommendedName>
        <fullName evidence="5">Metallo-beta-lactamase domain-containing protein</fullName>
    </recommendedName>
</protein>
<dbReference type="Proteomes" id="UP000185746">
    <property type="component" value="Chromosome"/>
</dbReference>
<keyword evidence="2" id="KW-0479">Metal-binding</keyword>
<gene>
    <name evidence="6" type="ORF">BI350_06310</name>
</gene>
<feature type="domain" description="Metallo-beta-lactamase" evidence="5">
    <location>
        <begin position="50"/>
        <end position="257"/>
    </location>
</feature>
<accession>A0A1D8JEQ8</accession>
<comment type="similarity">
    <text evidence="1">Belongs to the metallo-beta-lactamase superfamily.</text>
</comment>
<evidence type="ECO:0000256" key="2">
    <source>
        <dbReference type="ARBA" id="ARBA00022723"/>
    </source>
</evidence>
<evidence type="ECO:0000259" key="5">
    <source>
        <dbReference type="SMART" id="SM00849"/>
    </source>
</evidence>
<dbReference type="PANTHER" id="PTHR42978:SF6">
    <property type="entry name" value="QUORUM-QUENCHING LACTONASE YTNP-RELATED"/>
    <property type="match status" value="1"/>
</dbReference>
<name>A0A1D8JEQ8_9BACL</name>
<evidence type="ECO:0000256" key="4">
    <source>
        <dbReference type="ARBA" id="ARBA00022833"/>
    </source>
</evidence>
<evidence type="ECO:0000256" key="1">
    <source>
        <dbReference type="ARBA" id="ARBA00007749"/>
    </source>
</evidence>
<dbReference type="SMART" id="SM00849">
    <property type="entry name" value="Lactamase_B"/>
    <property type="match status" value="1"/>
</dbReference>
<proteinExistence type="inferred from homology"/>
<dbReference type="EMBL" id="CP017560">
    <property type="protein sequence ID" value="AOV07191.1"/>
    <property type="molecule type" value="Genomic_DNA"/>
</dbReference>
<dbReference type="KEGG" id="surl:BI350_06310"/>
<evidence type="ECO:0000313" key="6">
    <source>
        <dbReference type="EMBL" id="AOV07191.1"/>
    </source>
</evidence>
<dbReference type="InterPro" id="IPR001279">
    <property type="entry name" value="Metallo-B-lactamas"/>
</dbReference>
<dbReference type="InterPro" id="IPR051013">
    <property type="entry name" value="MBL_superfamily_lactonases"/>
</dbReference>
<dbReference type="RefSeq" id="WP_075527320.1">
    <property type="nucleotide sequence ID" value="NZ_CP017560.1"/>
</dbReference>
<keyword evidence="7" id="KW-1185">Reference proteome</keyword>
<dbReference type="SUPFAM" id="SSF56281">
    <property type="entry name" value="Metallo-hydrolase/oxidoreductase"/>
    <property type="match status" value="1"/>
</dbReference>
<dbReference type="InterPro" id="IPR036866">
    <property type="entry name" value="RibonucZ/Hydroxyglut_hydro"/>
</dbReference>
<dbReference type="Pfam" id="PF00753">
    <property type="entry name" value="Lactamase_B"/>
    <property type="match status" value="1"/>
</dbReference>
<evidence type="ECO:0000313" key="7">
    <source>
        <dbReference type="Proteomes" id="UP000185746"/>
    </source>
</evidence>
<keyword evidence="4" id="KW-0862">Zinc</keyword>
<evidence type="ECO:0000256" key="3">
    <source>
        <dbReference type="ARBA" id="ARBA00022801"/>
    </source>
</evidence>
<dbReference type="PANTHER" id="PTHR42978">
    <property type="entry name" value="QUORUM-QUENCHING LACTONASE YTNP-RELATED-RELATED"/>
    <property type="match status" value="1"/>
</dbReference>
<dbReference type="Gene3D" id="3.60.15.10">
    <property type="entry name" value="Ribonuclease Z/Hydroxyacylglutathione hydrolase-like"/>
    <property type="match status" value="1"/>
</dbReference>
<keyword evidence="3" id="KW-0378">Hydrolase</keyword>
<sequence length="288" mass="33327">MDQFTFHDMTLTWLDGGLNYLDGGTMFGPVPKILWSKRYDVNESNLIELTAHPILIRYQNKNILIDTGLGNDKLSDKMKRNLGIVEESSVAKELNELGLQPEDIDIILMTHMHNDHAAGLTKWQGQELVSVFQNAEIFTSQVEWDEMREPNIRSKNTYWKENWEPIQHQVKPFQKRITIMPGIEMVHTGGHSNGHSIIKLTQNDETILHMGDLMPTHAHSNPLWVLAYDDYPMDSIAAKEKLMEEGLKGNYWYSFYHDAVYRLVKWDETGKNIVGAVERSNYSHEKDR</sequence>
<reference evidence="6 7" key="1">
    <citation type="submission" date="2016-09" db="EMBL/GenBank/DDBJ databases">
        <title>Complete genome sequence of the Lysinibacillus sphaericus LMG 22257, a specie of Bacillus with ureolytic activity that can effectively biodeposit calcium carbonate.</title>
        <authorList>
            <person name="Yan W."/>
        </authorList>
    </citation>
    <scope>NUCLEOTIDE SEQUENCE [LARGE SCALE GENOMIC DNA]</scope>
    <source>
        <strain evidence="6 7">LMG 22257</strain>
    </source>
</reference>
<organism evidence="6 7">
    <name type="scientific">Sporosarcina ureilytica</name>
    <dbReference type="NCBI Taxonomy" id="298596"/>
    <lineage>
        <taxon>Bacteria</taxon>
        <taxon>Bacillati</taxon>
        <taxon>Bacillota</taxon>
        <taxon>Bacilli</taxon>
        <taxon>Bacillales</taxon>
        <taxon>Caryophanaceae</taxon>
        <taxon>Sporosarcina</taxon>
    </lineage>
</organism>
<dbReference type="AlphaFoldDB" id="A0A1D8JEQ8"/>
<dbReference type="GO" id="GO:0016787">
    <property type="term" value="F:hydrolase activity"/>
    <property type="evidence" value="ECO:0007669"/>
    <property type="project" value="UniProtKB-KW"/>
</dbReference>
<dbReference type="CDD" id="cd07728">
    <property type="entry name" value="YtnP-like_MBL-fold"/>
    <property type="match status" value="1"/>
</dbReference>
<dbReference type="GO" id="GO:0046872">
    <property type="term" value="F:metal ion binding"/>
    <property type="evidence" value="ECO:0007669"/>
    <property type="project" value="UniProtKB-KW"/>
</dbReference>